<gene>
    <name evidence="1" type="ORF">D5R40_01435</name>
</gene>
<comment type="caution">
    <text evidence="1">The sequence shown here is derived from an EMBL/GenBank/DDBJ whole genome shotgun (WGS) entry which is preliminary data.</text>
</comment>
<sequence length="81" mass="9157">MVATPTNQDFPKCCSILSSLMTILNQFAYPLRSILDLLSDDPLLSISNPTNPISLNIEFSQKNVSFRGNYWKNLVGLYLYP</sequence>
<dbReference type="EMBL" id="RCBY01000004">
    <property type="protein sequence ID" value="RQH56532.1"/>
    <property type="molecule type" value="Genomic_DNA"/>
</dbReference>
<keyword evidence="2" id="KW-1185">Reference proteome</keyword>
<reference evidence="1 2" key="1">
    <citation type="journal article" date="2018" name="ACS Chem. Biol.">
        <title>Ketoreductase domain dysfunction expands chemodiversity: malyngamide biosynthesis in the cyanobacterium Okeania hirsuta.</title>
        <authorList>
            <person name="Moss N.A."/>
            <person name="Leao T."/>
            <person name="Rankin M."/>
            <person name="McCullough T.M."/>
            <person name="Qu P."/>
            <person name="Korobeynikov A."/>
            <person name="Smith J.L."/>
            <person name="Gerwick L."/>
            <person name="Gerwick W.H."/>
        </authorList>
    </citation>
    <scope>NUCLEOTIDE SEQUENCE [LARGE SCALE GENOMIC DNA]</scope>
    <source>
        <strain evidence="1 2">PAB10Feb10-1</strain>
    </source>
</reference>
<dbReference type="AlphaFoldDB" id="A0A3N6PLA8"/>
<name>A0A3N6PLA8_9CYAN</name>
<evidence type="ECO:0000313" key="1">
    <source>
        <dbReference type="EMBL" id="RQH56532.1"/>
    </source>
</evidence>
<dbReference type="Proteomes" id="UP000269154">
    <property type="component" value="Unassembled WGS sequence"/>
</dbReference>
<organism evidence="1 2">
    <name type="scientific">Okeania hirsuta</name>
    <dbReference type="NCBI Taxonomy" id="1458930"/>
    <lineage>
        <taxon>Bacteria</taxon>
        <taxon>Bacillati</taxon>
        <taxon>Cyanobacteriota</taxon>
        <taxon>Cyanophyceae</taxon>
        <taxon>Oscillatoriophycideae</taxon>
        <taxon>Oscillatoriales</taxon>
        <taxon>Microcoleaceae</taxon>
        <taxon>Okeania</taxon>
    </lineage>
</organism>
<evidence type="ECO:0000313" key="2">
    <source>
        <dbReference type="Proteomes" id="UP000269154"/>
    </source>
</evidence>
<proteinExistence type="predicted"/>
<accession>A0A3N6PLA8</accession>
<protein>
    <submittedName>
        <fullName evidence="1">Uncharacterized protein</fullName>
    </submittedName>
</protein>